<sequence length="107" mass="12178">MPRGKRKCVHPPLTFLYPPFSKQLGDVAYVAPTELHPEVKTANADEKCSWISPTFKLDLTQIAPNRNKHNDCSSPTTNFIPLPKMTLEFVNPSGIRFEGFNFIRIFD</sequence>
<evidence type="ECO:0000313" key="2">
    <source>
        <dbReference type="Proteomes" id="UP000728185"/>
    </source>
</evidence>
<gene>
    <name evidence="1" type="ORF">FBUS_04586</name>
</gene>
<evidence type="ECO:0000313" key="1">
    <source>
        <dbReference type="EMBL" id="KAA0196226.1"/>
    </source>
</evidence>
<dbReference type="AlphaFoldDB" id="A0A8E0S133"/>
<proteinExistence type="predicted"/>
<comment type="caution">
    <text evidence="1">The sequence shown here is derived from an EMBL/GenBank/DDBJ whole genome shotgun (WGS) entry which is preliminary data.</text>
</comment>
<protein>
    <submittedName>
        <fullName evidence="1">Uncharacterized protein</fullName>
    </submittedName>
</protein>
<dbReference type="OrthoDB" id="6239151at2759"/>
<accession>A0A8E0S133</accession>
<keyword evidence="2" id="KW-1185">Reference proteome</keyword>
<dbReference type="Proteomes" id="UP000728185">
    <property type="component" value="Unassembled WGS sequence"/>
</dbReference>
<organism evidence="1 2">
    <name type="scientific">Fasciolopsis buskii</name>
    <dbReference type="NCBI Taxonomy" id="27845"/>
    <lineage>
        <taxon>Eukaryota</taxon>
        <taxon>Metazoa</taxon>
        <taxon>Spiralia</taxon>
        <taxon>Lophotrochozoa</taxon>
        <taxon>Platyhelminthes</taxon>
        <taxon>Trematoda</taxon>
        <taxon>Digenea</taxon>
        <taxon>Plagiorchiida</taxon>
        <taxon>Echinostomata</taxon>
        <taxon>Echinostomatoidea</taxon>
        <taxon>Fasciolidae</taxon>
        <taxon>Fasciolopsis</taxon>
    </lineage>
</organism>
<dbReference type="EMBL" id="LUCM01003171">
    <property type="protein sequence ID" value="KAA0196226.1"/>
    <property type="molecule type" value="Genomic_DNA"/>
</dbReference>
<reference evidence="1" key="1">
    <citation type="submission" date="2019-05" db="EMBL/GenBank/DDBJ databases">
        <title>Annotation for the trematode Fasciolopsis buski.</title>
        <authorList>
            <person name="Choi Y.-J."/>
        </authorList>
    </citation>
    <scope>NUCLEOTIDE SEQUENCE</scope>
    <source>
        <strain evidence="1">HT</strain>
        <tissue evidence="1">Whole worm</tissue>
    </source>
</reference>
<name>A0A8E0S133_9TREM</name>